<dbReference type="PROSITE" id="PS00218">
    <property type="entry name" value="AMINO_ACID_PERMEASE_1"/>
    <property type="match status" value="1"/>
</dbReference>
<reference evidence="10 11" key="1">
    <citation type="submission" date="2023-08" db="EMBL/GenBank/DDBJ databases">
        <title>Black Yeasts Isolated from many extreme environments.</title>
        <authorList>
            <person name="Coleine C."/>
            <person name="Stajich J.E."/>
            <person name="Selbmann L."/>
        </authorList>
    </citation>
    <scope>NUCLEOTIDE SEQUENCE [LARGE SCALE GENOMIC DNA]</scope>
    <source>
        <strain evidence="10 11">CCFEE 5792</strain>
    </source>
</reference>
<evidence type="ECO:0000256" key="2">
    <source>
        <dbReference type="ARBA" id="ARBA00022448"/>
    </source>
</evidence>
<protein>
    <recommendedName>
        <fullName evidence="9">Amino acid permease/ SLC12A domain-containing protein</fullName>
    </recommendedName>
</protein>
<dbReference type="InterPro" id="IPR004840">
    <property type="entry name" value="Amino_acid_permease_CS"/>
</dbReference>
<evidence type="ECO:0000256" key="7">
    <source>
        <dbReference type="SAM" id="MobiDB-lite"/>
    </source>
</evidence>
<dbReference type="EMBL" id="JAVRRD010000001">
    <property type="protein sequence ID" value="KAK5065157.1"/>
    <property type="molecule type" value="Genomic_DNA"/>
</dbReference>
<dbReference type="PANTHER" id="PTHR43341">
    <property type="entry name" value="AMINO ACID PERMEASE"/>
    <property type="match status" value="1"/>
</dbReference>
<feature type="transmembrane region" description="Helical" evidence="8">
    <location>
        <begin position="191"/>
        <end position="211"/>
    </location>
</feature>
<feature type="transmembrane region" description="Helical" evidence="8">
    <location>
        <begin position="56"/>
        <end position="74"/>
    </location>
</feature>
<feature type="transmembrane region" description="Helical" evidence="8">
    <location>
        <begin position="136"/>
        <end position="155"/>
    </location>
</feature>
<proteinExistence type="predicted"/>
<gene>
    <name evidence="10" type="ORF">LTR84_000993</name>
</gene>
<evidence type="ECO:0000259" key="9">
    <source>
        <dbReference type="Pfam" id="PF00324"/>
    </source>
</evidence>
<feature type="region of interest" description="Disordered" evidence="7">
    <location>
        <begin position="1"/>
        <end position="32"/>
    </location>
</feature>
<keyword evidence="3 8" id="KW-0812">Transmembrane</keyword>
<feature type="transmembrane region" description="Helical" evidence="8">
    <location>
        <begin position="162"/>
        <end position="185"/>
    </location>
</feature>
<comment type="caution">
    <text evidence="10">The sequence shown here is derived from an EMBL/GenBank/DDBJ whole genome shotgun (WGS) entry which is preliminary data.</text>
</comment>
<feature type="transmembrane region" description="Helical" evidence="8">
    <location>
        <begin position="330"/>
        <end position="355"/>
    </location>
</feature>
<keyword evidence="4" id="KW-0029">Amino-acid transport</keyword>
<dbReference type="GeneID" id="89969215"/>
<feature type="compositionally biased region" description="Basic and acidic residues" evidence="7">
    <location>
        <begin position="20"/>
        <end position="32"/>
    </location>
</feature>
<dbReference type="AlphaFoldDB" id="A0AAV9NSF6"/>
<sequence length="568" mass="62503">MVSYDVETQKGEPASVLGSPKEHSSAEFDQPPHNHDDYTIHIQADKLARRLSARQVQMIAIGGTIGTGLFLGTGKSLATGGPASILIAYSIVGAIVFVTMLSLGEMAAYVPVAGSFCTYAGRFVDDGLGFALTWNYWFNDAVSTAADIIALQLLLKFWTDNFPGWAISLIFLIVVVALNFMPVRVYGEVEYWLSLLKVITICIFIILGIVVNCGGNRDHKYIGGHNWHIPGAPFHGGIGGFASVFVTASFAYGGTESIAVTAGETQNPAKNLPKVVRNVFWRILLFYIISVLIIGLNVPWNYPNLSQKSTATSPFTIVFTQAGSNAAGSFINAVIMTSVISAGNHALFAGSRLMYTLAVDGYAPKFLGHLNRFQVPWVAVLATSAISGLCFGASYIGAGQLWSWLQNLVGVSNQISWICIGLSSLRFRAGMKAQGLEHLLPFRNWTYPVGPILAVGLNIVIVLVQGWSCFSPKFSAVDFVSYYIEIPIMFVMFVFWKLFKRTKFVHVDQMDLVTDRYDLHPDHKAEIEARTENGQVVVNQSRWRMSLKEGQENTFLGRLKRVGMWLFF</sequence>
<dbReference type="InterPro" id="IPR004841">
    <property type="entry name" value="AA-permease/SLC12A_dom"/>
</dbReference>
<dbReference type="RefSeq" id="XP_064712481.1">
    <property type="nucleotide sequence ID" value="XM_064844621.1"/>
</dbReference>
<comment type="subcellular location">
    <subcellularLocation>
        <location evidence="1">Membrane</location>
        <topology evidence="1">Multi-pass membrane protein</topology>
    </subcellularLocation>
</comment>
<feature type="transmembrane region" description="Helical" evidence="8">
    <location>
        <begin position="404"/>
        <end position="425"/>
    </location>
</feature>
<evidence type="ECO:0000256" key="5">
    <source>
        <dbReference type="ARBA" id="ARBA00022989"/>
    </source>
</evidence>
<evidence type="ECO:0000313" key="11">
    <source>
        <dbReference type="Proteomes" id="UP001358417"/>
    </source>
</evidence>
<keyword evidence="5 8" id="KW-1133">Transmembrane helix</keyword>
<organism evidence="10 11">
    <name type="scientific">Exophiala bonariae</name>
    <dbReference type="NCBI Taxonomy" id="1690606"/>
    <lineage>
        <taxon>Eukaryota</taxon>
        <taxon>Fungi</taxon>
        <taxon>Dikarya</taxon>
        <taxon>Ascomycota</taxon>
        <taxon>Pezizomycotina</taxon>
        <taxon>Eurotiomycetes</taxon>
        <taxon>Chaetothyriomycetidae</taxon>
        <taxon>Chaetothyriales</taxon>
        <taxon>Herpotrichiellaceae</taxon>
        <taxon>Exophiala</taxon>
    </lineage>
</organism>
<keyword evidence="11" id="KW-1185">Reference proteome</keyword>
<feature type="transmembrane region" description="Helical" evidence="8">
    <location>
        <begin position="80"/>
        <end position="99"/>
    </location>
</feature>
<dbReference type="Proteomes" id="UP001358417">
    <property type="component" value="Unassembled WGS sequence"/>
</dbReference>
<feature type="transmembrane region" description="Helical" evidence="8">
    <location>
        <begin position="445"/>
        <end position="467"/>
    </location>
</feature>
<feature type="transmembrane region" description="Helical" evidence="8">
    <location>
        <begin position="479"/>
        <end position="499"/>
    </location>
</feature>
<evidence type="ECO:0000256" key="8">
    <source>
        <dbReference type="SAM" id="Phobius"/>
    </source>
</evidence>
<keyword evidence="6 8" id="KW-0472">Membrane</keyword>
<evidence type="ECO:0000256" key="3">
    <source>
        <dbReference type="ARBA" id="ARBA00022692"/>
    </source>
</evidence>
<keyword evidence="2" id="KW-0813">Transport</keyword>
<accession>A0AAV9NSF6</accession>
<feature type="transmembrane region" description="Helical" evidence="8">
    <location>
        <begin position="279"/>
        <end position="300"/>
    </location>
</feature>
<feature type="domain" description="Amino acid permease/ SLC12A" evidence="9">
    <location>
        <begin position="56"/>
        <end position="507"/>
    </location>
</feature>
<evidence type="ECO:0000313" key="10">
    <source>
        <dbReference type="EMBL" id="KAK5065157.1"/>
    </source>
</evidence>
<dbReference type="PANTHER" id="PTHR43341:SF3">
    <property type="entry name" value="AMINO-ACID PERMEASE PB1C11.02-RELATED"/>
    <property type="match status" value="1"/>
</dbReference>
<name>A0AAV9NSF6_9EURO</name>
<dbReference type="Pfam" id="PF00324">
    <property type="entry name" value="AA_permease"/>
    <property type="match status" value="1"/>
</dbReference>
<feature type="transmembrane region" description="Helical" evidence="8">
    <location>
        <begin position="375"/>
        <end position="398"/>
    </location>
</feature>
<dbReference type="InterPro" id="IPR050524">
    <property type="entry name" value="APC_YAT"/>
</dbReference>
<dbReference type="GO" id="GO:0015171">
    <property type="term" value="F:amino acid transmembrane transporter activity"/>
    <property type="evidence" value="ECO:0007669"/>
    <property type="project" value="TreeGrafter"/>
</dbReference>
<evidence type="ECO:0000256" key="4">
    <source>
        <dbReference type="ARBA" id="ARBA00022970"/>
    </source>
</evidence>
<dbReference type="Gene3D" id="1.20.1740.10">
    <property type="entry name" value="Amino acid/polyamine transporter I"/>
    <property type="match status" value="1"/>
</dbReference>
<evidence type="ECO:0000256" key="6">
    <source>
        <dbReference type="ARBA" id="ARBA00023136"/>
    </source>
</evidence>
<dbReference type="FunFam" id="1.20.1740.10:FF:000001">
    <property type="entry name" value="Amino acid permease"/>
    <property type="match status" value="1"/>
</dbReference>
<evidence type="ECO:0000256" key="1">
    <source>
        <dbReference type="ARBA" id="ARBA00004141"/>
    </source>
</evidence>
<dbReference type="PIRSF" id="PIRSF006060">
    <property type="entry name" value="AA_transporter"/>
    <property type="match status" value="1"/>
</dbReference>
<dbReference type="GO" id="GO:0016020">
    <property type="term" value="C:membrane"/>
    <property type="evidence" value="ECO:0007669"/>
    <property type="project" value="UniProtKB-SubCell"/>
</dbReference>